<reference evidence="5 6" key="1">
    <citation type="submission" date="2015-03" db="EMBL/GenBank/DDBJ databases">
        <title>Genomics and transcriptomics of the oil-accumulating basidiomycete yeast T. oleaginosus allow insights into substrate utilization and the diverse evolutionary trajectories of mating systems in fungi.</title>
        <authorList>
            <consortium name="DOE Joint Genome Institute"/>
            <person name="Kourist R."/>
            <person name="Kracht O."/>
            <person name="Bracharz F."/>
            <person name="Lipzen A."/>
            <person name="Nolan M."/>
            <person name="Ohm R."/>
            <person name="Grigoriev I."/>
            <person name="Sun S."/>
            <person name="Heitman J."/>
            <person name="Bruck T."/>
            <person name="Nowrousian M."/>
        </authorList>
    </citation>
    <scope>NUCLEOTIDE SEQUENCE [LARGE SCALE GENOMIC DNA]</scope>
    <source>
        <strain evidence="5 6">IBC0246</strain>
    </source>
</reference>
<dbReference type="Gene3D" id="3.40.50.150">
    <property type="entry name" value="Vaccinia Virus protein VP39"/>
    <property type="match status" value="1"/>
</dbReference>
<dbReference type="AlphaFoldDB" id="A0A0J1AVY7"/>
<evidence type="ECO:0000256" key="1">
    <source>
        <dbReference type="ARBA" id="ARBA00022603"/>
    </source>
</evidence>
<dbReference type="OrthoDB" id="10069295at2759"/>
<organism evidence="5 6">
    <name type="scientific">Cutaneotrichosporon oleaginosum</name>
    <dbReference type="NCBI Taxonomy" id="879819"/>
    <lineage>
        <taxon>Eukaryota</taxon>
        <taxon>Fungi</taxon>
        <taxon>Dikarya</taxon>
        <taxon>Basidiomycota</taxon>
        <taxon>Agaricomycotina</taxon>
        <taxon>Tremellomycetes</taxon>
        <taxon>Trichosporonales</taxon>
        <taxon>Trichosporonaceae</taxon>
        <taxon>Cutaneotrichosporon</taxon>
    </lineage>
</organism>
<dbReference type="HAMAP" id="MF_03188">
    <property type="entry name" value="Methyltr_EFM4"/>
    <property type="match status" value="1"/>
</dbReference>
<keyword evidence="2 4" id="KW-0808">Transferase</keyword>
<comment type="subcellular location">
    <subcellularLocation>
        <location evidence="4">Cytoplasm</location>
    </subcellularLocation>
</comment>
<keyword evidence="3 4" id="KW-0949">S-adenosyl-L-methionine</keyword>
<keyword evidence="6" id="KW-1185">Reference proteome</keyword>
<dbReference type="RefSeq" id="XP_018275920.1">
    <property type="nucleotide sequence ID" value="XM_018424302.1"/>
</dbReference>
<dbReference type="Proteomes" id="UP000053611">
    <property type="component" value="Unassembled WGS sequence"/>
</dbReference>
<dbReference type="EC" id="2.1.1.-" evidence="4"/>
<dbReference type="GO" id="GO:0005737">
    <property type="term" value="C:cytoplasm"/>
    <property type="evidence" value="ECO:0007669"/>
    <property type="project" value="UniProtKB-SubCell"/>
</dbReference>
<sequence length="270" mass="29278">MADDIEELPPSKLGTKEHWDMVYERENRVFDDVGDEGEVWFGEDAVAKMRAWAHAHLPRSTTPLRVMECGSGNGTLLLSFLTWPGPPQPFHLTGLDYSDGAVKLGASVEAARRAAIAAGDEDVLDPDDVENPATCEWRVADLLRDDIGETWDLVMDKGTFDALALSQEPVREKGGMLPSRVYPEQVAKLVTPGGFFLITSCNFTEEEIKRRFGAPGLGLTFHSSVPHPSFSFGGKTGQTVCTVAFQKDAVTPSVSGSAPALHACVDVRST</sequence>
<evidence type="ECO:0000256" key="3">
    <source>
        <dbReference type="ARBA" id="ARBA00022691"/>
    </source>
</evidence>
<keyword evidence="4" id="KW-0963">Cytoplasm</keyword>
<comment type="similarity">
    <text evidence="4">Belongs to the class I-like SAM-binding methyltransferase superfamily. EFM4 family.</text>
</comment>
<evidence type="ECO:0000313" key="6">
    <source>
        <dbReference type="Proteomes" id="UP000053611"/>
    </source>
</evidence>
<dbReference type="PANTHER" id="PTHR12843:SF5">
    <property type="entry name" value="EEF1A LYSINE METHYLTRANSFERASE 2"/>
    <property type="match status" value="1"/>
</dbReference>
<dbReference type="SUPFAM" id="SSF53335">
    <property type="entry name" value="S-adenosyl-L-methionine-dependent methyltransferases"/>
    <property type="match status" value="1"/>
</dbReference>
<dbReference type="PANTHER" id="PTHR12843">
    <property type="entry name" value="PROTEIN-LYSINE N-METHYLTRANSFERASE METTL10"/>
    <property type="match status" value="1"/>
</dbReference>
<comment type="function">
    <text evidence="4">S-adenosyl-L-methionine-dependent protein-lysine N-methyltransferase that mono- and dimethylates elongation factor 1-alpha at 'Lys-316'. May play a role in intracellular transport.</text>
</comment>
<dbReference type="EMBL" id="KQ087259">
    <property type="protein sequence ID" value="KLT39429.1"/>
    <property type="molecule type" value="Genomic_DNA"/>
</dbReference>
<evidence type="ECO:0000256" key="2">
    <source>
        <dbReference type="ARBA" id="ARBA00022679"/>
    </source>
</evidence>
<dbReference type="GeneID" id="28984905"/>
<keyword evidence="1 4" id="KW-0489">Methyltransferase</keyword>
<keyword evidence="4" id="KW-0813">Transport</keyword>
<dbReference type="InterPro" id="IPR026635">
    <property type="entry name" value="Efm4/METTL10"/>
</dbReference>
<dbReference type="GO" id="GO:0016279">
    <property type="term" value="F:protein-lysine N-methyltransferase activity"/>
    <property type="evidence" value="ECO:0007669"/>
    <property type="project" value="UniProtKB-UniRule"/>
</dbReference>
<evidence type="ECO:0000256" key="4">
    <source>
        <dbReference type="HAMAP-Rule" id="MF_03188"/>
    </source>
</evidence>
<protein>
    <recommendedName>
        <fullName evidence="4">Protein-lysine N-methyltransferase EFM4</fullName>
        <ecNumber evidence="4">2.1.1.-</ecNumber>
    </recommendedName>
    <alternativeName>
        <fullName evidence="4">Elongation factor methyltransferase 4</fullName>
    </alternativeName>
</protein>
<dbReference type="GO" id="GO:0016192">
    <property type="term" value="P:vesicle-mediated transport"/>
    <property type="evidence" value="ECO:0007669"/>
    <property type="project" value="UniProtKB-UniRule"/>
</dbReference>
<name>A0A0J1AVY7_9TREE</name>
<dbReference type="GO" id="GO:0032259">
    <property type="term" value="P:methylation"/>
    <property type="evidence" value="ECO:0007669"/>
    <property type="project" value="UniProtKB-KW"/>
</dbReference>
<accession>A0A0J1AVY7</accession>
<evidence type="ECO:0000313" key="5">
    <source>
        <dbReference type="EMBL" id="KLT39429.1"/>
    </source>
</evidence>
<proteinExistence type="inferred from homology"/>
<dbReference type="InterPro" id="IPR029063">
    <property type="entry name" value="SAM-dependent_MTases_sf"/>
</dbReference>
<gene>
    <name evidence="4" type="primary">EFM4</name>
    <name evidence="5" type="ORF">CC85DRAFT_288549</name>
</gene>
<dbReference type="STRING" id="879819.A0A0J1AVY7"/>